<dbReference type="EMBL" id="FTOB01000001">
    <property type="protein sequence ID" value="SIS39519.1"/>
    <property type="molecule type" value="Genomic_DNA"/>
</dbReference>
<accession>A0ABY1KIT0</accession>
<dbReference type="Proteomes" id="UP000185728">
    <property type="component" value="Unassembled WGS sequence"/>
</dbReference>
<evidence type="ECO:0000313" key="2">
    <source>
        <dbReference type="Proteomes" id="UP000185728"/>
    </source>
</evidence>
<reference evidence="1 2" key="1">
    <citation type="submission" date="2017-01" db="EMBL/GenBank/DDBJ databases">
        <authorList>
            <person name="Varghese N."/>
            <person name="Submissions S."/>
        </authorList>
    </citation>
    <scope>NUCLEOTIDE SEQUENCE [LARGE SCALE GENOMIC DNA]</scope>
    <source>
        <strain evidence="1 2">DSM 2061</strain>
    </source>
</reference>
<gene>
    <name evidence="1" type="ORF">SAMN05421766_101455</name>
</gene>
<proteinExistence type="predicted"/>
<name>A0ABY1KIT0_9FLAO</name>
<protein>
    <recommendedName>
        <fullName evidence="3">Phenylalanyl-tRNA synthetase subunit alpha</fullName>
    </recommendedName>
</protein>
<organism evidence="1 2">
    <name type="scientific">Zobellia uliginosa</name>
    <dbReference type="NCBI Taxonomy" id="143224"/>
    <lineage>
        <taxon>Bacteria</taxon>
        <taxon>Pseudomonadati</taxon>
        <taxon>Bacteroidota</taxon>
        <taxon>Flavobacteriia</taxon>
        <taxon>Flavobacteriales</taxon>
        <taxon>Flavobacteriaceae</taxon>
        <taxon>Zobellia</taxon>
    </lineage>
</organism>
<keyword evidence="2" id="KW-1185">Reference proteome</keyword>
<evidence type="ECO:0008006" key="3">
    <source>
        <dbReference type="Google" id="ProtNLM"/>
    </source>
</evidence>
<dbReference type="RefSeq" id="WP_076453317.1">
    <property type="nucleotide sequence ID" value="NZ_FTOB01000001.1"/>
</dbReference>
<comment type="caution">
    <text evidence="1">The sequence shown here is derived from an EMBL/GenBank/DDBJ whole genome shotgun (WGS) entry which is preliminary data.</text>
</comment>
<sequence>MKKDIEIPIAKDVHVAIVREWNEEFLSKDWNAYILNNRADAIEMTIVVSKGYDDERKTSTMRHGLGLISAKSFAKIEVLQEDILALDNEFFVTFFAEGKLFEKRFVFPKNTINERDLQPIPLIDLEGILPR</sequence>
<evidence type="ECO:0000313" key="1">
    <source>
        <dbReference type="EMBL" id="SIS39519.1"/>
    </source>
</evidence>